<gene>
    <name evidence="2" type="ORF">E2562_020668</name>
</gene>
<dbReference type="Pfam" id="PF24523">
    <property type="entry name" value="DUF7595"/>
    <property type="match status" value="1"/>
</dbReference>
<evidence type="ECO:0000313" key="3">
    <source>
        <dbReference type="Proteomes" id="UP000479710"/>
    </source>
</evidence>
<evidence type="ECO:0000313" key="2">
    <source>
        <dbReference type="EMBL" id="KAF0921984.1"/>
    </source>
</evidence>
<dbReference type="Proteomes" id="UP000479710">
    <property type="component" value="Unassembled WGS sequence"/>
</dbReference>
<proteinExistence type="predicted"/>
<dbReference type="OrthoDB" id="691811at2759"/>
<name>A0A6G1EBZ8_9ORYZ</name>
<dbReference type="PANTHER" id="PTHR35828">
    <property type="entry name" value="OS08G0203800 PROTEIN-RELATED"/>
    <property type="match status" value="1"/>
</dbReference>
<feature type="domain" description="DUF7595" evidence="1">
    <location>
        <begin position="72"/>
        <end position="317"/>
    </location>
</feature>
<dbReference type="EMBL" id="SPHZ02000004">
    <property type="protein sequence ID" value="KAF0921984.1"/>
    <property type="molecule type" value="Genomic_DNA"/>
</dbReference>
<reference evidence="2 3" key="1">
    <citation type="submission" date="2019-11" db="EMBL/GenBank/DDBJ databases">
        <title>Whole genome sequence of Oryza granulata.</title>
        <authorList>
            <person name="Li W."/>
        </authorList>
    </citation>
    <scope>NUCLEOTIDE SEQUENCE [LARGE SCALE GENOMIC DNA]</scope>
    <source>
        <strain evidence="3">cv. Menghai</strain>
        <tissue evidence="2">Leaf</tissue>
    </source>
</reference>
<comment type="caution">
    <text evidence="2">The sequence shown here is derived from an EMBL/GenBank/DDBJ whole genome shotgun (WGS) entry which is preliminary data.</text>
</comment>
<organism evidence="2 3">
    <name type="scientific">Oryza meyeriana var. granulata</name>
    <dbReference type="NCBI Taxonomy" id="110450"/>
    <lineage>
        <taxon>Eukaryota</taxon>
        <taxon>Viridiplantae</taxon>
        <taxon>Streptophyta</taxon>
        <taxon>Embryophyta</taxon>
        <taxon>Tracheophyta</taxon>
        <taxon>Spermatophyta</taxon>
        <taxon>Magnoliopsida</taxon>
        <taxon>Liliopsida</taxon>
        <taxon>Poales</taxon>
        <taxon>Poaceae</taxon>
        <taxon>BOP clade</taxon>
        <taxon>Oryzoideae</taxon>
        <taxon>Oryzeae</taxon>
        <taxon>Oryzinae</taxon>
        <taxon>Oryza</taxon>
        <taxon>Oryza meyeriana</taxon>
    </lineage>
</organism>
<keyword evidence="3" id="KW-1185">Reference proteome</keyword>
<dbReference type="PANTHER" id="PTHR35828:SF12">
    <property type="entry name" value="OS01G0322500 PROTEIN"/>
    <property type="match status" value="1"/>
</dbReference>
<sequence length="341" mass="37468">MEMESRHPATIIRCAAVSKPLRRRILHPAFLIRASPAASSPATTKEATCTASSRLSSSACTTGREAICGGGACVLGSYTPLSSRRSLIVLRRWCKIVSHQEWRHHHVATLHSGELTVCNPASGERWVLPPHDVFDQSLVLLDVNYQNNDGARAHSSFKLLAAHLPNTSTRWLTVQVFSSDEREWVPLLTCAISRSCHLDGRANPVVLRGAVHWLCLTCSCYRILKWERRGEQPPKASLMKLPPSWESRVHEMCLALSPAADGTASHAAASLSVVVLGLDHIAVWVGATTARRGMSSGSCSWEHRYVIREGSIARPMELRLGDGWLRKITGLEWFCEGSGAL</sequence>
<accession>A0A6G1EBZ8</accession>
<protein>
    <recommendedName>
        <fullName evidence="1">DUF7595 domain-containing protein</fullName>
    </recommendedName>
</protein>
<dbReference type="AlphaFoldDB" id="A0A6G1EBZ8"/>
<dbReference type="InterPro" id="IPR056016">
    <property type="entry name" value="DUF7595"/>
</dbReference>
<evidence type="ECO:0000259" key="1">
    <source>
        <dbReference type="Pfam" id="PF24523"/>
    </source>
</evidence>